<evidence type="ECO:0000256" key="2">
    <source>
        <dbReference type="ARBA" id="ARBA00006375"/>
    </source>
</evidence>
<evidence type="ECO:0000256" key="6">
    <source>
        <dbReference type="ARBA" id="ARBA00022792"/>
    </source>
</evidence>
<evidence type="ECO:0000256" key="11">
    <source>
        <dbReference type="RuleBase" id="RU000488"/>
    </source>
</evidence>
<accession>A0A067LEV8</accession>
<dbReference type="STRING" id="180498.A0A067LEV8"/>
<evidence type="ECO:0000256" key="9">
    <source>
        <dbReference type="ARBA" id="ARBA00023136"/>
    </source>
</evidence>
<evidence type="ECO:0000256" key="7">
    <source>
        <dbReference type="ARBA" id="ARBA00022989"/>
    </source>
</evidence>
<dbReference type="GO" id="GO:0005315">
    <property type="term" value="F:phosphate transmembrane transporter activity"/>
    <property type="evidence" value="ECO:0007669"/>
    <property type="project" value="InterPro"/>
</dbReference>
<dbReference type="PANTHER" id="PTHR45671">
    <property type="entry name" value="SOLUTE CARRIER FAMILY 25 (MITOCHONDRIAL CARRIER PHOSPHATE CARRIER), MEMBER 3, LIKE-RELATED-RELATED"/>
    <property type="match status" value="1"/>
</dbReference>
<gene>
    <name evidence="13" type="ORF">JCGZ_10743</name>
</gene>
<name>A0A067LEV8_JATCU</name>
<dbReference type="InterPro" id="IPR018108">
    <property type="entry name" value="MCP_transmembrane"/>
</dbReference>
<evidence type="ECO:0000256" key="4">
    <source>
        <dbReference type="ARBA" id="ARBA00022692"/>
    </source>
</evidence>
<dbReference type="InterPro" id="IPR044677">
    <property type="entry name" value="SLC25A3/Pic2/Mir1-like"/>
</dbReference>
<evidence type="ECO:0000256" key="5">
    <source>
        <dbReference type="ARBA" id="ARBA00022737"/>
    </source>
</evidence>
<keyword evidence="14" id="KW-1185">Reference proteome</keyword>
<comment type="subcellular location">
    <subcellularLocation>
        <location evidence="1">Mitochondrion inner membrane</location>
        <topology evidence="1">Multi-pass membrane protein</topology>
    </subcellularLocation>
</comment>
<dbReference type="PANTHER" id="PTHR45671:SF4">
    <property type="entry name" value="MITOCHONDRIAL PHOSPHATE CARRIER PROTEIN 1, MITOCHONDRIAL"/>
    <property type="match status" value="1"/>
</dbReference>
<feature type="repeat" description="Solcar" evidence="10">
    <location>
        <begin position="113"/>
        <end position="197"/>
    </location>
</feature>
<dbReference type="FunFam" id="1.50.40.10:FF:000070">
    <property type="entry name" value="Mitochondrial phosphate carrier protein 1, mitochondrial"/>
    <property type="match status" value="1"/>
</dbReference>
<keyword evidence="8" id="KW-0496">Mitochondrion</keyword>
<feature type="transmembrane region" description="Helical" evidence="12">
    <location>
        <begin position="21"/>
        <end position="40"/>
    </location>
</feature>
<keyword evidence="4 10" id="KW-0812">Transmembrane</keyword>
<evidence type="ECO:0000256" key="3">
    <source>
        <dbReference type="ARBA" id="ARBA00022448"/>
    </source>
</evidence>
<dbReference type="AlphaFoldDB" id="A0A067LEV8"/>
<proteinExistence type="inferred from homology"/>
<dbReference type="Pfam" id="PF00153">
    <property type="entry name" value="Mito_carr"/>
    <property type="match status" value="2"/>
</dbReference>
<keyword evidence="3 11" id="KW-0813">Transport</keyword>
<evidence type="ECO:0000313" key="13">
    <source>
        <dbReference type="EMBL" id="KDP47016.1"/>
    </source>
</evidence>
<keyword evidence="5" id="KW-0677">Repeat</keyword>
<feature type="repeat" description="Solcar" evidence="10">
    <location>
        <begin position="20"/>
        <end position="104"/>
    </location>
</feature>
<evidence type="ECO:0000256" key="10">
    <source>
        <dbReference type="PROSITE-ProRule" id="PRU00282"/>
    </source>
</evidence>
<keyword evidence="7 12" id="KW-1133">Transmembrane helix</keyword>
<evidence type="ECO:0000256" key="12">
    <source>
        <dbReference type="SAM" id="Phobius"/>
    </source>
</evidence>
<keyword evidence="9 10" id="KW-0472">Membrane</keyword>
<evidence type="ECO:0000256" key="1">
    <source>
        <dbReference type="ARBA" id="ARBA00004448"/>
    </source>
</evidence>
<dbReference type="GO" id="GO:1990547">
    <property type="term" value="P:mitochondrial phosphate ion transmembrane transport"/>
    <property type="evidence" value="ECO:0007669"/>
    <property type="project" value="InterPro"/>
</dbReference>
<reference evidence="13 14" key="1">
    <citation type="journal article" date="2014" name="PLoS ONE">
        <title>Global Analysis of Gene Expression Profiles in Physic Nut (Jatropha curcas L.) Seedlings Exposed to Salt Stress.</title>
        <authorList>
            <person name="Zhang L."/>
            <person name="Zhang C."/>
            <person name="Wu P."/>
            <person name="Chen Y."/>
            <person name="Li M."/>
            <person name="Jiang H."/>
            <person name="Wu G."/>
        </authorList>
    </citation>
    <scope>NUCLEOTIDE SEQUENCE [LARGE SCALE GENOMIC DNA]</scope>
    <source>
        <strain evidence="14">cv. GZQX0401</strain>
        <tissue evidence="13">Young leaves</tissue>
    </source>
</reference>
<protein>
    <submittedName>
        <fullName evidence="13">Uncharacterized protein</fullName>
    </submittedName>
</protein>
<dbReference type="InterPro" id="IPR023395">
    <property type="entry name" value="MCP_dom_sf"/>
</dbReference>
<dbReference type="Proteomes" id="UP000027138">
    <property type="component" value="Unassembled WGS sequence"/>
</dbReference>
<sequence length="313" mass="34925">MRMREADFEGRVQVKNFSYGYYGICTVGGMLSAGTTHLFVTPLDVLKVNMQVNPIKYNGILSGFSILWKEQGPSSLWRGWSGKLFGYGAQGGCKFGLYEYFKRFYSDALVDQNRTFIFFLSSASAQVFADLALCPFEAIKVQVQTQPNYAKGLIDGFPKLYKAEGFSGFYRGIFPLWARNLPFSMIMFSTFEHSVDLIYHNIIQRRKQDCSRVQQLGVTCLAGYVAGTVGTVISNPADNIVSSLYNKKADNMLQAVKNIGLVNLFTRSLPIRITLVGPVVTLQWFFYDSIKLLSGMPTSGGLSIHEEEANLSA</sequence>
<organism evidence="13 14">
    <name type="scientific">Jatropha curcas</name>
    <name type="common">Barbados nut</name>
    <dbReference type="NCBI Taxonomy" id="180498"/>
    <lineage>
        <taxon>Eukaryota</taxon>
        <taxon>Viridiplantae</taxon>
        <taxon>Streptophyta</taxon>
        <taxon>Embryophyta</taxon>
        <taxon>Tracheophyta</taxon>
        <taxon>Spermatophyta</taxon>
        <taxon>Magnoliopsida</taxon>
        <taxon>eudicotyledons</taxon>
        <taxon>Gunneridae</taxon>
        <taxon>Pentapetalae</taxon>
        <taxon>rosids</taxon>
        <taxon>fabids</taxon>
        <taxon>Malpighiales</taxon>
        <taxon>Euphorbiaceae</taxon>
        <taxon>Crotonoideae</taxon>
        <taxon>Jatropheae</taxon>
        <taxon>Jatropha</taxon>
    </lineage>
</organism>
<dbReference type="OrthoDB" id="427452at2759"/>
<dbReference type="PROSITE" id="PS50920">
    <property type="entry name" value="SOLCAR"/>
    <property type="match status" value="3"/>
</dbReference>
<dbReference type="EMBL" id="KK914200">
    <property type="protein sequence ID" value="KDP47016.1"/>
    <property type="molecule type" value="Genomic_DNA"/>
</dbReference>
<dbReference type="Gene3D" id="1.50.40.10">
    <property type="entry name" value="Mitochondrial carrier domain"/>
    <property type="match status" value="1"/>
</dbReference>
<comment type="similarity">
    <text evidence="2 11">Belongs to the mitochondrial carrier (TC 2.A.29) family.</text>
</comment>
<feature type="repeat" description="Solcar" evidence="10">
    <location>
        <begin position="214"/>
        <end position="293"/>
    </location>
</feature>
<dbReference type="SUPFAM" id="SSF103506">
    <property type="entry name" value="Mitochondrial carrier"/>
    <property type="match status" value="1"/>
</dbReference>
<evidence type="ECO:0000256" key="8">
    <source>
        <dbReference type="ARBA" id="ARBA00023128"/>
    </source>
</evidence>
<evidence type="ECO:0000313" key="14">
    <source>
        <dbReference type="Proteomes" id="UP000027138"/>
    </source>
</evidence>
<dbReference type="GO" id="GO:0005743">
    <property type="term" value="C:mitochondrial inner membrane"/>
    <property type="evidence" value="ECO:0007669"/>
    <property type="project" value="UniProtKB-SubCell"/>
</dbReference>
<keyword evidence="6" id="KW-0999">Mitochondrion inner membrane</keyword>